<comment type="caution">
    <text evidence="2">The sequence shown here is derived from an EMBL/GenBank/DDBJ whole genome shotgun (WGS) entry which is preliminary data.</text>
</comment>
<evidence type="ECO:0000256" key="1">
    <source>
        <dbReference type="SAM" id="MobiDB-lite"/>
    </source>
</evidence>
<gene>
    <name evidence="2" type="ORF">GWC95_04605</name>
</gene>
<evidence type="ECO:0000313" key="2">
    <source>
        <dbReference type="EMBL" id="NCI49192.1"/>
    </source>
</evidence>
<feature type="region of interest" description="Disordered" evidence="1">
    <location>
        <begin position="205"/>
        <end position="228"/>
    </location>
</feature>
<dbReference type="EMBL" id="JAACJS010000002">
    <property type="protein sequence ID" value="NCI49192.1"/>
    <property type="molecule type" value="Genomic_DNA"/>
</dbReference>
<sequence length="332" mass="37763">MLKENLRFDLATTEDRDADRKYLVIPVNDRMLDIKKLDKNGSLYLLILIDKTSEIKSGNIVYYRPVDGKKSVKLDRNVFSGIFNNSPLNVSGKFHFLDLTGRLLYQYEYKNGNRYSFGVVKPKSTGQINGNKTDNVCIDWYLETYIEYTDGTRETIREYLGTTCYDCSDFNYMTLCPGVGGGGSGPSQPTPPEDLPIIEDVNEDTPAEEDPANAPAESPDDPNEAPRKFDPVVWNHHATITLDADTREITFVYQDPATVQPLYSYIYWRPGVTDTRRLSQPFQTYKNFFVSSDGKRVTLSWRGTCVGKITRSGSPNYGRTDFFYDNTTIVRP</sequence>
<accession>A0ABW9ZRW0</accession>
<proteinExistence type="predicted"/>
<organism evidence="2 3">
    <name type="scientific">Sediminibacterium roseum</name>
    <dbReference type="NCBI Taxonomy" id="1978412"/>
    <lineage>
        <taxon>Bacteria</taxon>
        <taxon>Pseudomonadati</taxon>
        <taxon>Bacteroidota</taxon>
        <taxon>Chitinophagia</taxon>
        <taxon>Chitinophagales</taxon>
        <taxon>Chitinophagaceae</taxon>
        <taxon>Sediminibacterium</taxon>
    </lineage>
</organism>
<reference evidence="2 3" key="1">
    <citation type="submission" date="2020-01" db="EMBL/GenBank/DDBJ databases">
        <title>Genome analysis.</title>
        <authorList>
            <person name="Wu S."/>
            <person name="Wang G."/>
        </authorList>
    </citation>
    <scope>NUCLEOTIDE SEQUENCE [LARGE SCALE GENOMIC DNA]</scope>
    <source>
        <strain evidence="2 3">SYL130</strain>
    </source>
</reference>
<name>A0ABW9ZRW0_9BACT</name>
<dbReference type="RefSeq" id="WP_161817480.1">
    <property type="nucleotide sequence ID" value="NZ_JAACJS010000002.1"/>
</dbReference>
<evidence type="ECO:0000313" key="3">
    <source>
        <dbReference type="Proteomes" id="UP000753802"/>
    </source>
</evidence>
<dbReference type="Proteomes" id="UP000753802">
    <property type="component" value="Unassembled WGS sequence"/>
</dbReference>
<keyword evidence="3" id="KW-1185">Reference proteome</keyword>
<protein>
    <submittedName>
        <fullName evidence="2">Uncharacterized protein</fullName>
    </submittedName>
</protein>